<evidence type="ECO:0000256" key="6">
    <source>
        <dbReference type="SAM" id="MobiDB-lite"/>
    </source>
</evidence>
<dbReference type="GO" id="GO:0006508">
    <property type="term" value="P:proteolysis"/>
    <property type="evidence" value="ECO:0007669"/>
    <property type="project" value="UniProtKB-KW"/>
</dbReference>
<dbReference type="InterPro" id="IPR050951">
    <property type="entry name" value="Retrovirus_Pol_polyprotein"/>
</dbReference>
<dbReference type="InterPro" id="IPR041588">
    <property type="entry name" value="Integrase_H2C2"/>
</dbReference>
<dbReference type="Pfam" id="PF17921">
    <property type="entry name" value="Integrase_H2C2"/>
    <property type="match status" value="1"/>
</dbReference>
<dbReference type="AlphaFoldDB" id="A0A498MEA5"/>
<reference evidence="8 9" key="1">
    <citation type="submission" date="2018-03" db="EMBL/GenBank/DDBJ databases">
        <title>Draft genome sequence of Rohu Carp (Labeo rohita).</title>
        <authorList>
            <person name="Das P."/>
            <person name="Kushwaha B."/>
            <person name="Joshi C.G."/>
            <person name="Kumar D."/>
            <person name="Nagpure N.S."/>
            <person name="Sahoo L."/>
            <person name="Das S.P."/>
            <person name="Bit A."/>
            <person name="Patnaik S."/>
            <person name="Meher P.K."/>
            <person name="Jayasankar P."/>
            <person name="Koringa P.G."/>
            <person name="Patel N.V."/>
            <person name="Hinsu A.T."/>
            <person name="Kumar R."/>
            <person name="Pandey M."/>
            <person name="Agarwal S."/>
            <person name="Srivastava S."/>
            <person name="Singh M."/>
            <person name="Iquebal M.A."/>
            <person name="Jaiswal S."/>
            <person name="Angadi U.B."/>
            <person name="Kumar N."/>
            <person name="Raza M."/>
            <person name="Shah T.M."/>
            <person name="Rai A."/>
            <person name="Jena J.K."/>
        </authorList>
    </citation>
    <scope>NUCLEOTIDE SEQUENCE [LARGE SCALE GENOMIC DNA]</scope>
    <source>
        <strain evidence="8">DASCIFA01</strain>
        <tissue evidence="8">Testis</tissue>
    </source>
</reference>
<dbReference type="Pfam" id="PF02902">
    <property type="entry name" value="Peptidase_C48"/>
    <property type="match status" value="1"/>
</dbReference>
<gene>
    <name evidence="8" type="ORF">ROHU_026884</name>
</gene>
<comment type="caution">
    <text evidence="8">The sequence shown here is derived from an EMBL/GenBank/DDBJ whole genome shotgun (WGS) entry which is preliminary data.</text>
</comment>
<evidence type="ECO:0000256" key="4">
    <source>
        <dbReference type="ARBA" id="ARBA00039658"/>
    </source>
</evidence>
<feature type="coiled-coil region" evidence="5">
    <location>
        <begin position="885"/>
        <end position="912"/>
    </location>
</feature>
<feature type="compositionally biased region" description="Basic and acidic residues" evidence="6">
    <location>
        <begin position="1"/>
        <end position="20"/>
    </location>
</feature>
<keyword evidence="5" id="KW-0175">Coiled coil</keyword>
<proteinExistence type="inferred from homology"/>
<dbReference type="FunFam" id="1.10.340.70:FF:000001">
    <property type="entry name" value="Retrovirus-related Pol polyprotein from transposon gypsy-like Protein"/>
    <property type="match status" value="1"/>
</dbReference>
<dbReference type="GO" id="GO:0008234">
    <property type="term" value="F:cysteine-type peptidase activity"/>
    <property type="evidence" value="ECO:0007669"/>
    <property type="project" value="InterPro"/>
</dbReference>
<name>A0A498MEA5_LABRO</name>
<dbReference type="InterPro" id="IPR001584">
    <property type="entry name" value="Integrase_cat-core"/>
</dbReference>
<evidence type="ECO:0000256" key="5">
    <source>
        <dbReference type="SAM" id="Coils"/>
    </source>
</evidence>
<dbReference type="PANTHER" id="PTHR37984:SF5">
    <property type="entry name" value="PROTEIN NYNRIN-LIKE"/>
    <property type="match status" value="1"/>
</dbReference>
<evidence type="ECO:0000259" key="7">
    <source>
        <dbReference type="PROSITE" id="PS50994"/>
    </source>
</evidence>
<evidence type="ECO:0000313" key="9">
    <source>
        <dbReference type="Proteomes" id="UP000290572"/>
    </source>
</evidence>
<dbReference type="InterPro" id="IPR038765">
    <property type="entry name" value="Papain-like_cys_pep_sf"/>
</dbReference>
<dbReference type="SUPFAM" id="SSF53098">
    <property type="entry name" value="Ribonuclease H-like"/>
    <property type="match status" value="1"/>
</dbReference>
<evidence type="ECO:0000256" key="2">
    <source>
        <dbReference type="ARBA" id="ARBA00022670"/>
    </source>
</evidence>
<feature type="domain" description="Integrase catalytic" evidence="7">
    <location>
        <begin position="287"/>
        <end position="445"/>
    </location>
</feature>
<dbReference type="InterPro" id="IPR036397">
    <property type="entry name" value="RNaseH_sf"/>
</dbReference>
<dbReference type="Proteomes" id="UP000290572">
    <property type="component" value="Unassembled WGS sequence"/>
</dbReference>
<keyword evidence="3" id="KW-0378">Hydrolase</keyword>
<dbReference type="FunFam" id="3.30.420.10:FF:000032">
    <property type="entry name" value="Retrovirus-related Pol polyprotein from transposon 297-like Protein"/>
    <property type="match status" value="1"/>
</dbReference>
<dbReference type="InterPro" id="IPR003653">
    <property type="entry name" value="Peptidase_C48_C"/>
</dbReference>
<feature type="region of interest" description="Disordered" evidence="6">
    <location>
        <begin position="1"/>
        <end position="66"/>
    </location>
</feature>
<dbReference type="Pfam" id="PF00665">
    <property type="entry name" value="rve"/>
    <property type="match status" value="1"/>
</dbReference>
<dbReference type="Gene3D" id="3.40.395.10">
    <property type="entry name" value="Adenoviral Proteinase, Chain A"/>
    <property type="match status" value="1"/>
</dbReference>
<dbReference type="InterPro" id="IPR012337">
    <property type="entry name" value="RNaseH-like_sf"/>
</dbReference>
<dbReference type="PANTHER" id="PTHR37984">
    <property type="entry name" value="PROTEIN CBG26694"/>
    <property type="match status" value="1"/>
</dbReference>
<dbReference type="GO" id="GO:0003676">
    <property type="term" value="F:nucleic acid binding"/>
    <property type="evidence" value="ECO:0007669"/>
    <property type="project" value="InterPro"/>
</dbReference>
<evidence type="ECO:0000256" key="3">
    <source>
        <dbReference type="ARBA" id="ARBA00022801"/>
    </source>
</evidence>
<feature type="region of interest" description="Disordered" evidence="6">
    <location>
        <begin position="166"/>
        <end position="190"/>
    </location>
</feature>
<organism evidence="8 9">
    <name type="scientific">Labeo rohita</name>
    <name type="common">Indian major carp</name>
    <name type="synonym">Cyprinus rohita</name>
    <dbReference type="NCBI Taxonomy" id="84645"/>
    <lineage>
        <taxon>Eukaryota</taxon>
        <taxon>Metazoa</taxon>
        <taxon>Chordata</taxon>
        <taxon>Craniata</taxon>
        <taxon>Vertebrata</taxon>
        <taxon>Euteleostomi</taxon>
        <taxon>Actinopterygii</taxon>
        <taxon>Neopterygii</taxon>
        <taxon>Teleostei</taxon>
        <taxon>Ostariophysi</taxon>
        <taxon>Cypriniformes</taxon>
        <taxon>Cyprinidae</taxon>
        <taxon>Labeoninae</taxon>
        <taxon>Labeonini</taxon>
        <taxon>Labeo</taxon>
    </lineage>
</organism>
<dbReference type="GO" id="GO:0015074">
    <property type="term" value="P:DNA integration"/>
    <property type="evidence" value="ECO:0007669"/>
    <property type="project" value="InterPro"/>
</dbReference>
<feature type="compositionally biased region" description="Basic and acidic residues" evidence="6">
    <location>
        <begin position="29"/>
        <end position="44"/>
    </location>
</feature>
<dbReference type="PROSITE" id="PS50994">
    <property type="entry name" value="INTEGRASE"/>
    <property type="match status" value="1"/>
</dbReference>
<evidence type="ECO:0000256" key="1">
    <source>
        <dbReference type="ARBA" id="ARBA00005234"/>
    </source>
</evidence>
<evidence type="ECO:0000313" key="8">
    <source>
        <dbReference type="EMBL" id="RXN17436.1"/>
    </source>
</evidence>
<dbReference type="SUPFAM" id="SSF54001">
    <property type="entry name" value="Cysteine proteinases"/>
    <property type="match status" value="1"/>
</dbReference>
<accession>A0A498MEA5</accession>
<dbReference type="Gene3D" id="1.10.340.70">
    <property type="match status" value="1"/>
</dbReference>
<protein>
    <recommendedName>
        <fullName evidence="4">Gypsy retrotransposon integrase-like protein 1</fullName>
    </recommendedName>
</protein>
<feature type="compositionally biased region" description="Low complexity" evidence="6">
    <location>
        <begin position="52"/>
        <end position="62"/>
    </location>
</feature>
<dbReference type="EMBL" id="QBIY01012746">
    <property type="protein sequence ID" value="RXN17436.1"/>
    <property type="molecule type" value="Genomic_DNA"/>
</dbReference>
<sequence>MDMEVEKHIEVSGDDRREDGIQELNGTTEELHKQEKELRTGREDNGDEEIEINTTETETQQTLDNNRQIKEKQVKLLIAGIKRRCNEVKKRRRCEQEEATENVDAELEDENKKEQILMITKSCGKEIEVELVDIREDLNGIQLQEETNDIEEEEELMMLEETIDETRSKNRTTQAMENVEEKEEEAEKKEGMVKKDGLLHYICRRRRRGEHFAKVVTSPEEANDVFVSLHASDQGGHCGMEKTRDAISSRFYWPGMEEDIRKWIAQCPECQARRSTLKEKKAYIPIEITEPLELVGMDLVGKLTPTKQGNQYICVMIDYFTKWTEAYPLKSKSANEVSDCILDFFYKFGAPKRILTDQGKKFVNKINFDLCESLGIKRSLCSPYHPQTNGLVEKMNGTIQRVLTKLVGSNAESWDTHLKATLFALRTKKQLTTQFSPYYLMFGREARYPSEVPDNYEVNDEMVERTVALETLTTGLQDLPKVHKVVLENVEKVREKVRKRKALQGQEDRFEVGDKVLRKNIREEQRKGGKMGSAMLGPFTVVHIQVVEAIWAGKKQGVLWSKMGTYKIFSSNLRDHLAPGKELESEIINAYLTSLVGQYTSGSKRGFVLDSYQVAAMWQGSQKGLRKLCPLEYDVLIGALCVNHHWTLIVVYPKEKRSIYMDPFGAKPVDLEKCRNITRAFMRQRGVNVSRWTCDTIKHSIQVDGTSCGALVCRLAESVLFNKPAMFETDEQGIFTIRMEIAKRLLNQTDDLSQLCRVCGEHAVHEQWGNFSTDDDNEVVSDADGNFTDADESFSADEEDDVFSTSYENFPEIHIMADFSPSKFVAINDEDVEAVRHDFQLSTYACLDTAMPRQEVYSQALRVNKRAMELLVRQVRLRCCAEQKVALLKKELQSTKSKLSNALQQLEVAQASFSCACNDVTEAGTQTESVKISEDVITDSETVKN</sequence>
<comment type="similarity">
    <text evidence="1">Belongs to the peptidase C48 family.</text>
</comment>
<keyword evidence="2" id="KW-0645">Protease</keyword>
<dbReference type="Gene3D" id="3.30.420.10">
    <property type="entry name" value="Ribonuclease H-like superfamily/Ribonuclease H"/>
    <property type="match status" value="1"/>
</dbReference>
<keyword evidence="9" id="KW-1185">Reference proteome</keyword>
<dbReference type="STRING" id="84645.A0A498MEA5"/>